<evidence type="ECO:0000313" key="1">
    <source>
        <dbReference type="EMBL" id="KTD00130.1"/>
    </source>
</evidence>
<proteinExistence type="predicted"/>
<dbReference type="AlphaFoldDB" id="A0A0W0TWI8"/>
<reference evidence="1 2" key="1">
    <citation type="submission" date="2015-11" db="EMBL/GenBank/DDBJ databases">
        <title>Genomic analysis of 38 Legionella species identifies large and diverse effector repertoires.</title>
        <authorList>
            <person name="Burstein D."/>
            <person name="Amaro F."/>
            <person name="Zusman T."/>
            <person name="Lifshitz Z."/>
            <person name="Cohen O."/>
            <person name="Gilbert J.A."/>
            <person name="Pupko T."/>
            <person name="Shuman H.A."/>
            <person name="Segal G."/>
        </authorList>
    </citation>
    <scope>NUCLEOTIDE SEQUENCE [LARGE SCALE GENOMIC DNA]</scope>
    <source>
        <strain evidence="1 2">ATCC 49504</strain>
    </source>
</reference>
<gene>
    <name evidence="1" type="primary">sidB_1</name>
    <name evidence="1" type="ORF">Lgee_1042</name>
</gene>
<dbReference type="PANTHER" id="PTHR12277">
    <property type="entry name" value="ALPHA/BETA HYDROLASE DOMAIN-CONTAINING PROTEIN"/>
    <property type="match status" value="1"/>
</dbReference>
<comment type="caution">
    <text evidence="1">The sequence shown here is derived from an EMBL/GenBank/DDBJ whole genome shotgun (WGS) entry which is preliminary data.</text>
</comment>
<dbReference type="InterPro" id="IPR008536">
    <property type="entry name" value="DUF818"/>
</dbReference>
<evidence type="ECO:0000313" key="2">
    <source>
        <dbReference type="Proteomes" id="UP000054785"/>
    </source>
</evidence>
<dbReference type="Proteomes" id="UP000054785">
    <property type="component" value="Unassembled WGS sequence"/>
</dbReference>
<dbReference type="STRING" id="45065.Lgee_1042"/>
<dbReference type="PATRIC" id="fig|45065.4.peg.1117"/>
<dbReference type="InterPro" id="IPR029058">
    <property type="entry name" value="AB_hydrolase_fold"/>
</dbReference>
<dbReference type="Pfam" id="PF05677">
    <property type="entry name" value="DUF818"/>
    <property type="match status" value="1"/>
</dbReference>
<name>A0A0W0TWI8_9GAMM</name>
<dbReference type="PANTHER" id="PTHR12277:SF81">
    <property type="entry name" value="PROTEIN ABHD13"/>
    <property type="match status" value="1"/>
</dbReference>
<dbReference type="Gene3D" id="3.40.50.1820">
    <property type="entry name" value="alpha/beta hydrolase"/>
    <property type="match status" value="1"/>
</dbReference>
<accession>A0A0W0TWI8</accession>
<organism evidence="1 2">
    <name type="scientific">Legionella geestiana</name>
    <dbReference type="NCBI Taxonomy" id="45065"/>
    <lineage>
        <taxon>Bacteria</taxon>
        <taxon>Pseudomonadati</taxon>
        <taxon>Pseudomonadota</taxon>
        <taxon>Gammaproteobacteria</taxon>
        <taxon>Legionellales</taxon>
        <taxon>Legionellaceae</taxon>
        <taxon>Legionella</taxon>
    </lineage>
</organism>
<protein>
    <submittedName>
        <fullName evidence="1">Substrate of the Dot/Icm system</fullName>
    </submittedName>
</protein>
<dbReference type="EMBL" id="LNYC01000037">
    <property type="protein sequence ID" value="KTD00130.1"/>
    <property type="molecule type" value="Genomic_DNA"/>
</dbReference>
<dbReference type="SUPFAM" id="SSF53474">
    <property type="entry name" value="alpha/beta-Hydrolases"/>
    <property type="match status" value="1"/>
</dbReference>
<sequence length="581" mass="65159">MATLVEVIDIWRRFIERQNQEAVVHRTESTLDGEQMLLEHMRIRWQDDELQVQFPEDGEGAAFETVTEDSLASHHQALQHLLPALKKHLEPPSFPARVSRWLGLHALWKAFKAPAVAVPPRVIVPRPQPFTWKDIALAPFSFVNETLKQAVRKLLFDNFISRFIVGNLVAFIANRGNPHYHTPARTLSRTLGSLIYPGGTQKPVIDAAGHIHLGAVLSMHYHRASTFNENAGGYSLERFQVQSRPGVVLDAITTANYSGTPKDTPLHLVFFTGNTGCYEVNHENMVVGQLQQFQEANIPVRAIEFNYPGVLKSTGQVRRAQDLFDAGISMVQILLDRGVPANRIGLHGVSLGGSIASHVASHFESRGLPLAGTYASKTFSSTTNVAISYLQRIPYVGGLLGMLVRPLVAFALWSTGWQMDTAAHFTSLTHAEYSVVRSPKFARDSNNPPIDDPVLAHYSSLHESWRLRFRRFLHKHGWRGYDETTYKTLNHQRKMQVYRMEGDSDMPVPAPDVCGHSREHFDGIVLQHRVPPVTMPEAPEGEAPLCRPLRSGERIHQFFKECIERESPAATDRDIIPISSV</sequence>
<keyword evidence="2" id="KW-1185">Reference proteome</keyword>